<dbReference type="STRING" id="1346.BMF34_03965"/>
<evidence type="ECO:0000313" key="3">
    <source>
        <dbReference type="Proteomes" id="UP000025245"/>
    </source>
</evidence>
<gene>
    <name evidence="2" type="ORF">DIY07_04270</name>
    <name evidence="1" type="ORF">DQ08_03850</name>
</gene>
<organism evidence="2 4">
    <name type="scientific">Streptococcus iniae</name>
    <name type="common">Streptococcus shiloi</name>
    <dbReference type="NCBI Taxonomy" id="1346"/>
    <lineage>
        <taxon>Bacteria</taxon>
        <taxon>Bacillati</taxon>
        <taxon>Bacillota</taxon>
        <taxon>Bacilli</taxon>
        <taxon>Lactobacillales</taxon>
        <taxon>Streptococcaceae</taxon>
        <taxon>Streptococcus</taxon>
    </lineage>
</organism>
<evidence type="ECO:0000313" key="1">
    <source>
        <dbReference type="EMBL" id="AHY15607.1"/>
    </source>
</evidence>
<evidence type="ECO:0000313" key="4">
    <source>
        <dbReference type="Proteomes" id="UP000269148"/>
    </source>
</evidence>
<name>A0A1J0MYP8_STRIN</name>
<dbReference type="EMBL" id="CP007586">
    <property type="protein sequence ID" value="AHY15607.1"/>
    <property type="molecule type" value="Genomic_DNA"/>
</dbReference>
<accession>A0A1J0MYP8</accession>
<protein>
    <submittedName>
        <fullName evidence="2">Uncharacterized protein</fullName>
    </submittedName>
</protein>
<dbReference type="AlphaFoldDB" id="A0A1J0MYP8"/>
<reference evidence="1 3" key="1">
    <citation type="journal article" date="2014" name="Genome Announc.">
        <title>Complete Genome Sequence of a Virulent Strain, Streptococcus iniae ISET0901, Isolated from Diseased Tilapia.</title>
        <authorList>
            <person name="Pridgeon J.W."/>
            <person name="Zhang D."/>
            <person name="Zhang L."/>
        </authorList>
    </citation>
    <scope>NUCLEOTIDE SEQUENCE [LARGE SCALE GENOMIC DNA]</scope>
    <source>
        <strain evidence="1 3">ISET0901</strain>
    </source>
</reference>
<keyword evidence="3" id="KW-1185">Reference proteome</keyword>
<sequence length="71" mass="8487">MNEIWKIKKHRIGVHFFKLITDKPYFNLLCCFEWFQQNNNIISLLKCQGKTKQNSSKTIIQLAYILAEILK</sequence>
<dbReference type="EMBL" id="QLQD01000041">
    <property type="protein sequence ID" value="RLU57408.1"/>
    <property type="molecule type" value="Genomic_DNA"/>
</dbReference>
<dbReference type="KEGG" id="siz:SI82_04085"/>
<dbReference type="Proteomes" id="UP000025245">
    <property type="component" value="Chromosome"/>
</dbReference>
<reference evidence="2 4" key="2">
    <citation type="submission" date="2018-06" db="EMBL/GenBank/DDBJ databases">
        <title>Mutators as drivers of adaptation in pathogenic bacteria and a risk factor for host jumps and vaccine escape.</title>
        <authorList>
            <person name="Barnes A.C."/>
            <person name="Silayeva O."/>
        </authorList>
    </citation>
    <scope>NUCLEOTIDE SEQUENCE [LARGE SCALE GENOMIC DNA]</scope>
    <source>
        <strain evidence="2 4">QMA0445</strain>
    </source>
</reference>
<evidence type="ECO:0000313" key="2">
    <source>
        <dbReference type="EMBL" id="RLU57408.1"/>
    </source>
</evidence>
<proteinExistence type="predicted"/>
<dbReference type="KEGG" id="siq:DQ08_03850"/>
<dbReference type="Proteomes" id="UP000269148">
    <property type="component" value="Unassembled WGS sequence"/>
</dbReference>
<dbReference type="KEGG" id="sio:DW64_03845"/>